<protein>
    <recommendedName>
        <fullName evidence="3">GTP cyclohydrolase 1 type 2 homolog</fullName>
    </recommendedName>
</protein>
<feature type="binding site" evidence="5">
    <location>
        <position position="224"/>
    </location>
    <ligand>
        <name>a divalent metal cation</name>
        <dbReference type="ChEBI" id="CHEBI:60240"/>
        <label>1</label>
    </ligand>
</feature>
<evidence type="ECO:0000256" key="2">
    <source>
        <dbReference type="ARBA" id="ARBA00011643"/>
    </source>
</evidence>
<dbReference type="GO" id="GO:0046872">
    <property type="term" value="F:metal ion binding"/>
    <property type="evidence" value="ECO:0007669"/>
    <property type="project" value="UniProtKB-KW"/>
</dbReference>
<feature type="binding site" evidence="5">
    <location>
        <position position="102"/>
    </location>
    <ligand>
        <name>a divalent metal cation</name>
        <dbReference type="ChEBI" id="CHEBI:60240"/>
        <label>1</label>
    </ligand>
</feature>
<dbReference type="InterPro" id="IPR002678">
    <property type="entry name" value="DUF34/NIF3"/>
</dbReference>
<dbReference type="Pfam" id="PF01784">
    <property type="entry name" value="DUF34_NIF3"/>
    <property type="match status" value="1"/>
</dbReference>
<sequence length="252" mass="27235">MAQITDILSTLDELLNPRDFADLGPNGLQVPGAREVTRVVTGVSARRALHERAVELGAELVLVHHGLFWDFHPTGLTPLLAERLRPLFKHDINLVAYHLPLDAHPEVGNNALLVEALGCVDREPFGTYKGRPIGSRGRFPEPISPEELRTRVATVTGREPLLLGLRAMDISTIGIVSGSAADTLHEAAELGLDAFLTGEPREHIAADAEELGICFVAAGHYATETFGVRALGDLLADRFGVDHVFVELSNPV</sequence>
<feature type="binding site" evidence="5">
    <location>
        <position position="64"/>
    </location>
    <ligand>
        <name>a divalent metal cation</name>
        <dbReference type="ChEBI" id="CHEBI:60240"/>
        <label>2</label>
    </ligand>
</feature>
<dbReference type="GO" id="GO:0005737">
    <property type="term" value="C:cytoplasm"/>
    <property type="evidence" value="ECO:0007669"/>
    <property type="project" value="TreeGrafter"/>
</dbReference>
<dbReference type="NCBIfam" id="TIGR00486">
    <property type="entry name" value="YbgI_SA1388"/>
    <property type="match status" value="1"/>
</dbReference>
<organism evidence="6 7">
    <name type="scientific">Solirubrobacter phytolaccae</name>
    <dbReference type="NCBI Taxonomy" id="1404360"/>
    <lineage>
        <taxon>Bacteria</taxon>
        <taxon>Bacillati</taxon>
        <taxon>Actinomycetota</taxon>
        <taxon>Thermoleophilia</taxon>
        <taxon>Solirubrobacterales</taxon>
        <taxon>Solirubrobacteraceae</taxon>
        <taxon>Solirubrobacter</taxon>
    </lineage>
</organism>
<dbReference type="SUPFAM" id="SSF102705">
    <property type="entry name" value="NIF3 (NGG1p interacting factor 3)-like"/>
    <property type="match status" value="1"/>
</dbReference>
<dbReference type="AlphaFoldDB" id="A0A9X3SHX3"/>
<dbReference type="EMBL" id="JAPDDP010000056">
    <property type="protein sequence ID" value="MDA0183587.1"/>
    <property type="molecule type" value="Genomic_DNA"/>
</dbReference>
<comment type="subunit">
    <text evidence="2">Homohexamer.</text>
</comment>
<evidence type="ECO:0000256" key="3">
    <source>
        <dbReference type="ARBA" id="ARBA00022112"/>
    </source>
</evidence>
<keyword evidence="7" id="KW-1185">Reference proteome</keyword>
<dbReference type="PANTHER" id="PTHR13799">
    <property type="entry name" value="NGG1 INTERACTING FACTOR 3"/>
    <property type="match status" value="1"/>
</dbReference>
<accession>A0A9X3SHX3</accession>
<proteinExistence type="inferred from homology"/>
<dbReference type="Gene3D" id="3.40.1390.30">
    <property type="entry name" value="NIF3 (NGG1p interacting factor 3)-like"/>
    <property type="match status" value="2"/>
</dbReference>
<name>A0A9X3SHX3_9ACTN</name>
<dbReference type="InterPro" id="IPR036069">
    <property type="entry name" value="DUF34/NIF3_sf"/>
</dbReference>
<evidence type="ECO:0000313" key="7">
    <source>
        <dbReference type="Proteomes" id="UP001147653"/>
    </source>
</evidence>
<dbReference type="RefSeq" id="WP_270027972.1">
    <property type="nucleotide sequence ID" value="NZ_JAPDDP010000056.1"/>
</dbReference>
<gene>
    <name evidence="6" type="ORF">OJ997_24975</name>
</gene>
<feature type="binding site" evidence="5">
    <location>
        <position position="65"/>
    </location>
    <ligand>
        <name>a divalent metal cation</name>
        <dbReference type="ChEBI" id="CHEBI:60240"/>
        <label>1</label>
    </ligand>
</feature>
<comment type="similarity">
    <text evidence="1">Belongs to the GTP cyclohydrolase I type 2/NIF3 family.</text>
</comment>
<dbReference type="Proteomes" id="UP001147653">
    <property type="component" value="Unassembled WGS sequence"/>
</dbReference>
<feature type="binding site" evidence="5">
    <location>
        <position position="220"/>
    </location>
    <ligand>
        <name>a divalent metal cation</name>
        <dbReference type="ChEBI" id="CHEBI:60240"/>
        <label>1</label>
    </ligand>
</feature>
<evidence type="ECO:0000256" key="5">
    <source>
        <dbReference type="PIRSR" id="PIRSR602678-1"/>
    </source>
</evidence>
<keyword evidence="4 5" id="KW-0479">Metal-binding</keyword>
<evidence type="ECO:0000256" key="1">
    <source>
        <dbReference type="ARBA" id="ARBA00006964"/>
    </source>
</evidence>
<evidence type="ECO:0000256" key="4">
    <source>
        <dbReference type="ARBA" id="ARBA00022723"/>
    </source>
</evidence>
<reference evidence="6" key="1">
    <citation type="submission" date="2022-10" db="EMBL/GenBank/DDBJ databases">
        <title>The WGS of Solirubrobacter phytolaccae KCTC 29190.</title>
        <authorList>
            <person name="Jiang Z."/>
        </authorList>
    </citation>
    <scope>NUCLEOTIDE SEQUENCE</scope>
    <source>
        <strain evidence="6">KCTC 29190</strain>
    </source>
</reference>
<dbReference type="PANTHER" id="PTHR13799:SF14">
    <property type="entry name" value="GTP CYCLOHYDROLASE 1 TYPE 2 HOMOLOG"/>
    <property type="match status" value="1"/>
</dbReference>
<evidence type="ECO:0000313" key="6">
    <source>
        <dbReference type="EMBL" id="MDA0183587.1"/>
    </source>
</evidence>
<comment type="caution">
    <text evidence="6">The sequence shown here is derived from an EMBL/GenBank/DDBJ whole genome shotgun (WGS) entry which is preliminary data.</text>
</comment>